<dbReference type="Pfam" id="PF00392">
    <property type="entry name" value="GntR"/>
    <property type="match status" value="1"/>
</dbReference>
<gene>
    <name evidence="7" type="ORF">RYS15_07340</name>
</gene>
<dbReference type="Gene3D" id="3.40.640.10">
    <property type="entry name" value="Type I PLP-dependent aspartate aminotransferase-like (Major domain)"/>
    <property type="match status" value="1"/>
</dbReference>
<keyword evidence="4" id="KW-0238">DNA-binding</keyword>
<dbReference type="InterPro" id="IPR015421">
    <property type="entry name" value="PyrdxlP-dep_Trfase_major"/>
</dbReference>
<dbReference type="InterPro" id="IPR015422">
    <property type="entry name" value="PyrdxlP-dep_Trfase_small"/>
</dbReference>
<dbReference type="PROSITE" id="PS50949">
    <property type="entry name" value="HTH_GNTR"/>
    <property type="match status" value="1"/>
</dbReference>
<dbReference type="CDD" id="cd00609">
    <property type="entry name" value="AAT_like"/>
    <property type="match status" value="1"/>
</dbReference>
<protein>
    <submittedName>
        <fullName evidence="7">PLP-dependent aminotransferase family protein</fullName>
    </submittedName>
</protein>
<dbReference type="CDD" id="cd07377">
    <property type="entry name" value="WHTH_GntR"/>
    <property type="match status" value="1"/>
</dbReference>
<proteinExistence type="inferred from homology"/>
<dbReference type="InterPro" id="IPR036390">
    <property type="entry name" value="WH_DNA-bd_sf"/>
</dbReference>
<evidence type="ECO:0000256" key="3">
    <source>
        <dbReference type="ARBA" id="ARBA00023015"/>
    </source>
</evidence>
<dbReference type="EMBL" id="JAWIIJ010000004">
    <property type="protein sequence ID" value="MDV2078492.1"/>
    <property type="molecule type" value="Genomic_DNA"/>
</dbReference>
<dbReference type="PANTHER" id="PTHR46577">
    <property type="entry name" value="HTH-TYPE TRANSCRIPTIONAL REGULATORY PROTEIN GABR"/>
    <property type="match status" value="1"/>
</dbReference>
<dbReference type="GO" id="GO:0008483">
    <property type="term" value="F:transaminase activity"/>
    <property type="evidence" value="ECO:0007669"/>
    <property type="project" value="UniProtKB-KW"/>
</dbReference>
<dbReference type="Gene3D" id="3.90.1150.10">
    <property type="entry name" value="Aspartate Aminotransferase, domain 1"/>
    <property type="match status" value="1"/>
</dbReference>
<evidence type="ECO:0000256" key="5">
    <source>
        <dbReference type="ARBA" id="ARBA00023163"/>
    </source>
</evidence>
<keyword evidence="7" id="KW-0808">Transferase</keyword>
<dbReference type="InterPro" id="IPR015424">
    <property type="entry name" value="PyrdxlP-dep_Trfase"/>
</dbReference>
<accession>A0ABU3VW39</accession>
<comment type="similarity">
    <text evidence="1">In the C-terminal section; belongs to the class-I pyridoxal-phosphate-dependent aminotransferase family.</text>
</comment>
<dbReference type="InterPro" id="IPR004839">
    <property type="entry name" value="Aminotransferase_I/II_large"/>
</dbReference>
<evidence type="ECO:0000256" key="4">
    <source>
        <dbReference type="ARBA" id="ARBA00023125"/>
    </source>
</evidence>
<dbReference type="InterPro" id="IPR036388">
    <property type="entry name" value="WH-like_DNA-bd_sf"/>
</dbReference>
<organism evidence="7 8">
    <name type="scientific">Marinobacter xestospongiae</name>
    <dbReference type="NCBI Taxonomy" id="994319"/>
    <lineage>
        <taxon>Bacteria</taxon>
        <taxon>Pseudomonadati</taxon>
        <taxon>Pseudomonadota</taxon>
        <taxon>Gammaproteobacteria</taxon>
        <taxon>Pseudomonadales</taxon>
        <taxon>Marinobacteraceae</taxon>
        <taxon>Marinobacter</taxon>
    </lineage>
</organism>
<evidence type="ECO:0000256" key="2">
    <source>
        <dbReference type="ARBA" id="ARBA00022898"/>
    </source>
</evidence>
<keyword evidence="3" id="KW-0805">Transcription regulation</keyword>
<dbReference type="SMART" id="SM00345">
    <property type="entry name" value="HTH_GNTR"/>
    <property type="match status" value="1"/>
</dbReference>
<dbReference type="Pfam" id="PF00155">
    <property type="entry name" value="Aminotran_1_2"/>
    <property type="match status" value="1"/>
</dbReference>
<keyword evidence="2" id="KW-0663">Pyridoxal phosphate</keyword>
<evidence type="ECO:0000313" key="7">
    <source>
        <dbReference type="EMBL" id="MDV2078492.1"/>
    </source>
</evidence>
<keyword evidence="5" id="KW-0804">Transcription</keyword>
<feature type="domain" description="HTH gntR-type" evidence="6">
    <location>
        <begin position="1"/>
        <end position="69"/>
    </location>
</feature>
<dbReference type="RefSeq" id="WP_316973253.1">
    <property type="nucleotide sequence ID" value="NZ_JAWIIJ010000004.1"/>
</dbReference>
<reference evidence="7 8" key="1">
    <citation type="submission" date="2023-10" db="EMBL/GenBank/DDBJ databases">
        <title>Characteristics and mechanism of a salt-tolerant marine origin heterotrophic nitrifying- aerobic denitrifying bacteria Marinobacter xestospongiae HN1.</title>
        <authorList>
            <person name="Qi R."/>
        </authorList>
    </citation>
    <scope>NUCLEOTIDE SEQUENCE [LARGE SCALE GENOMIC DNA]</scope>
    <source>
        <strain evidence="7 8">HN1</strain>
    </source>
</reference>
<dbReference type="SUPFAM" id="SSF53383">
    <property type="entry name" value="PLP-dependent transferases"/>
    <property type="match status" value="1"/>
</dbReference>
<dbReference type="Proteomes" id="UP001269819">
    <property type="component" value="Unassembled WGS sequence"/>
</dbReference>
<name>A0ABU3VW39_9GAMM</name>
<keyword evidence="7" id="KW-0032">Aminotransferase</keyword>
<dbReference type="InterPro" id="IPR000524">
    <property type="entry name" value="Tscrpt_reg_HTH_GntR"/>
</dbReference>
<evidence type="ECO:0000313" key="8">
    <source>
        <dbReference type="Proteomes" id="UP001269819"/>
    </source>
</evidence>
<sequence>MKRFEQLAHDLAELIRDGTLQPGQRIPSVRLASRTYKVSPSTVFRAYYLLENMGLIYARPKSGYFVTSLTSHSLPEPAAGYDETQSTSVDVSELVFSVLRSMREASQVPFGSAFPCPTLFPMQRLARSMAKATRLMDLRSVVADLPPGNHSLRRQIAVRYAISGVSVPVEEVLVTDGALEALNLCLQAVTKPGDLVAIEAPAFYACLQVLERLQLQAVEIPVRAATGVDLGVLEQALDQHDIKACWFMTNFQNPTGASMPADHKRQLVELLHRHQIPLIEDDVYGELYFSREAPVPAKAFDRDGLVMHCSSFSKCLAPGYRVGWVSAGRYLETVQRLKLMTTLSASVPAQAALADYLEHGGFDRHLRGLRSSLETQKNRMLAAIDRYFPPQVRVSRPTGGYFLWLELPPGNDVLALFRAASERGIGLAPGPMFSATRGFGHCVRLNFGHPWNDSQEAAIATLADLVQSR</sequence>
<dbReference type="SUPFAM" id="SSF46785">
    <property type="entry name" value="Winged helix' DNA-binding domain"/>
    <property type="match status" value="1"/>
</dbReference>
<evidence type="ECO:0000256" key="1">
    <source>
        <dbReference type="ARBA" id="ARBA00005384"/>
    </source>
</evidence>
<comment type="caution">
    <text evidence="7">The sequence shown here is derived from an EMBL/GenBank/DDBJ whole genome shotgun (WGS) entry which is preliminary data.</text>
</comment>
<keyword evidence="8" id="KW-1185">Reference proteome</keyword>
<dbReference type="PANTHER" id="PTHR46577:SF2">
    <property type="entry name" value="TRANSCRIPTIONAL REGULATORY PROTEIN"/>
    <property type="match status" value="1"/>
</dbReference>
<dbReference type="Gene3D" id="1.10.10.10">
    <property type="entry name" value="Winged helix-like DNA-binding domain superfamily/Winged helix DNA-binding domain"/>
    <property type="match status" value="1"/>
</dbReference>
<dbReference type="InterPro" id="IPR051446">
    <property type="entry name" value="HTH_trans_reg/aminotransferase"/>
</dbReference>
<evidence type="ECO:0000259" key="6">
    <source>
        <dbReference type="PROSITE" id="PS50949"/>
    </source>
</evidence>